<evidence type="ECO:0000256" key="4">
    <source>
        <dbReference type="ARBA" id="ARBA00022737"/>
    </source>
</evidence>
<comment type="similarity">
    <text evidence="8">Belongs to the 4Fe4S bacterial-type ferredoxin family. RnfC subfamily.</text>
</comment>
<feature type="binding site" evidence="8">
    <location>
        <position position="368"/>
    </location>
    <ligand>
        <name>[4Fe-4S] cluster</name>
        <dbReference type="ChEBI" id="CHEBI:49883"/>
        <label>1</label>
    </ligand>
</feature>
<evidence type="ECO:0000256" key="2">
    <source>
        <dbReference type="ARBA" id="ARBA00022485"/>
    </source>
</evidence>
<dbReference type="PROSITE" id="PS51379">
    <property type="entry name" value="4FE4S_FER_2"/>
    <property type="match status" value="2"/>
</dbReference>
<dbReference type="Gene3D" id="3.30.70.20">
    <property type="match status" value="1"/>
</dbReference>
<keyword evidence="5 8" id="KW-0249">Electron transport</keyword>
<evidence type="ECO:0000256" key="3">
    <source>
        <dbReference type="ARBA" id="ARBA00022723"/>
    </source>
</evidence>
<dbReference type="GO" id="GO:0022900">
    <property type="term" value="P:electron transport chain"/>
    <property type="evidence" value="ECO:0007669"/>
    <property type="project" value="UniProtKB-UniRule"/>
</dbReference>
<dbReference type="GO" id="GO:0051539">
    <property type="term" value="F:4 iron, 4 sulfur cluster binding"/>
    <property type="evidence" value="ECO:0007669"/>
    <property type="project" value="UniProtKB-KW"/>
</dbReference>
<evidence type="ECO:0000259" key="9">
    <source>
        <dbReference type="PROSITE" id="PS51379"/>
    </source>
</evidence>
<dbReference type="InterPro" id="IPR010208">
    <property type="entry name" value="Ion_transpt_RnfC/RsxC"/>
</dbReference>
<dbReference type="GO" id="GO:0046872">
    <property type="term" value="F:metal ion binding"/>
    <property type="evidence" value="ECO:0007669"/>
    <property type="project" value="UniProtKB-KW"/>
</dbReference>
<evidence type="ECO:0000256" key="1">
    <source>
        <dbReference type="ARBA" id="ARBA00022448"/>
    </source>
</evidence>
<evidence type="ECO:0000256" key="5">
    <source>
        <dbReference type="ARBA" id="ARBA00022982"/>
    </source>
</evidence>
<dbReference type="NCBIfam" id="TIGR01945">
    <property type="entry name" value="rnfC"/>
    <property type="match status" value="1"/>
</dbReference>
<keyword evidence="1 8" id="KW-0813">Transport</keyword>
<accession>A0A497E498</accession>
<feature type="binding site" evidence="8">
    <location>
        <position position="371"/>
    </location>
    <ligand>
        <name>[4Fe-4S] cluster</name>
        <dbReference type="ChEBI" id="CHEBI:49883"/>
        <label>1</label>
    </ligand>
</feature>
<dbReference type="InterPro" id="IPR011538">
    <property type="entry name" value="Nuo51_FMN-bd"/>
</dbReference>
<dbReference type="HAMAP" id="MF_00461">
    <property type="entry name" value="RsxC_RnfC"/>
    <property type="match status" value="1"/>
</dbReference>
<evidence type="ECO:0000256" key="8">
    <source>
        <dbReference type="HAMAP-Rule" id="MF_00461"/>
    </source>
</evidence>
<dbReference type="SUPFAM" id="SSF142019">
    <property type="entry name" value="Nqo1 FMN-binding domain-like"/>
    <property type="match status" value="1"/>
</dbReference>
<dbReference type="Pfam" id="PF12838">
    <property type="entry name" value="Fer4_7"/>
    <property type="match status" value="1"/>
</dbReference>
<dbReference type="Gene3D" id="3.40.50.11540">
    <property type="entry name" value="NADH-ubiquinone oxidoreductase 51kDa subunit"/>
    <property type="match status" value="1"/>
</dbReference>
<dbReference type="InterPro" id="IPR019554">
    <property type="entry name" value="Soluble_ligand-bd"/>
</dbReference>
<proteinExistence type="inferred from homology"/>
<dbReference type="InterPro" id="IPR037225">
    <property type="entry name" value="Nuo51_FMN-bd_sf"/>
</dbReference>
<dbReference type="GO" id="GO:0005886">
    <property type="term" value="C:plasma membrane"/>
    <property type="evidence" value="ECO:0007669"/>
    <property type="project" value="UniProtKB-SubCell"/>
</dbReference>
<evidence type="ECO:0000256" key="6">
    <source>
        <dbReference type="ARBA" id="ARBA00023004"/>
    </source>
</evidence>
<dbReference type="Pfam" id="PF13375">
    <property type="entry name" value="RnfC_N"/>
    <property type="match status" value="1"/>
</dbReference>
<feature type="binding site" evidence="8">
    <location>
        <position position="365"/>
    </location>
    <ligand>
        <name>[4Fe-4S] cluster</name>
        <dbReference type="ChEBI" id="CHEBI:49883"/>
        <label>1</label>
    </ligand>
</feature>
<feature type="binding site" evidence="8">
    <location>
        <position position="414"/>
    </location>
    <ligand>
        <name>[4Fe-4S] cluster</name>
        <dbReference type="ChEBI" id="CHEBI:49883"/>
        <label>1</label>
    </ligand>
</feature>
<feature type="domain" description="4Fe-4S ferredoxin-type" evidence="9">
    <location>
        <begin position="397"/>
        <end position="424"/>
    </location>
</feature>
<comment type="caution">
    <text evidence="10">The sequence shown here is derived from an EMBL/GenBank/DDBJ whole genome shotgun (WGS) entry which is preliminary data.</text>
</comment>
<keyword evidence="8" id="KW-1278">Translocase</keyword>
<comment type="function">
    <text evidence="8">Part of a membrane-bound complex that couples electron transfer with translocation of ions across the membrane.</text>
</comment>
<dbReference type="EC" id="7.-.-.-" evidence="8"/>
<dbReference type="Pfam" id="PF10531">
    <property type="entry name" value="SLBB"/>
    <property type="match status" value="1"/>
</dbReference>
<dbReference type="Proteomes" id="UP000279422">
    <property type="component" value="Unassembled WGS sequence"/>
</dbReference>
<comment type="subunit">
    <text evidence="8">The complex is composed of six subunits: RnfA, RnfB, RnfC, RnfD, RnfE and RnfG.</text>
</comment>
<protein>
    <recommendedName>
        <fullName evidence="8">Ion-translocating oxidoreductase complex subunit C</fullName>
        <ecNumber evidence="8">7.-.-.-</ecNumber>
    </recommendedName>
    <alternativeName>
        <fullName evidence="8">Rnf electron transport complex subunit C</fullName>
    </alternativeName>
</protein>
<reference evidence="10 11" key="1">
    <citation type="submission" date="2018-06" db="EMBL/GenBank/DDBJ databases">
        <title>Extensive metabolic versatility and redundancy in microbially diverse, dynamic hydrothermal sediments.</title>
        <authorList>
            <person name="Dombrowski N."/>
            <person name="Teske A."/>
            <person name="Baker B.J."/>
        </authorList>
    </citation>
    <scope>NUCLEOTIDE SEQUENCE [LARGE SCALE GENOMIC DNA]</scope>
    <source>
        <strain evidence="10">B47_G16</strain>
    </source>
</reference>
<feature type="binding site" evidence="8">
    <location>
        <position position="404"/>
    </location>
    <ligand>
        <name>[4Fe-4S] cluster</name>
        <dbReference type="ChEBI" id="CHEBI:49883"/>
        <label>2</label>
    </ligand>
</feature>
<comment type="cofactor">
    <cofactor evidence="8">
        <name>[4Fe-4S] cluster</name>
        <dbReference type="ChEBI" id="CHEBI:49883"/>
    </cofactor>
    <text evidence="8">Binds 2 [4Fe-4S] clusters per subunit.</text>
</comment>
<name>A0A497E498_UNCAE</name>
<evidence type="ECO:0000313" key="10">
    <source>
        <dbReference type="EMBL" id="RLE09344.1"/>
    </source>
</evidence>
<sequence length="439" mass="48242">MFRTIFKGKSFSGGVKVPENKLTENESVEVFPAPKRAVLPLAQHIGAPCEPVVKRGDKVKTGQIIANSKAFVSAPIHASISGKVTGFIKTITPSSGKVVEAIVIDSDGEDEWERMEAMDLSAPRDELLKRIRDAGIVGLGGATFPTHVKLSPPKDKRIDTIILNGCECEPYVTSDHRVMLEEGEKVLLGLEVIKRILSCDNAIIAIEENKENAISHLRDLIKRKKISTEVVSLKTKYPQGAEKVLIKVLLNREVPLEGLPFDVGVIVQNVSTARAIYEAVFEGKALIRRVLTVTGMVKRPKNLLVRFGTSIESLIDHCGRMEGANEVITGGPMMGISLPVLDLPVTKDVNCILVKRSLRIEERDCIRCGSCVRACPMNLLPTELVKYIKAGMYERCSEYYIDDCMECGSCAYVCPAGIPIVQYIKVAKNEIRRRVKGGS</sequence>
<keyword evidence="8" id="KW-0472">Membrane</keyword>
<keyword evidence="3 8" id="KW-0479">Metal-binding</keyword>
<dbReference type="EMBL" id="QMPZ01000050">
    <property type="protein sequence ID" value="RLE09344.1"/>
    <property type="molecule type" value="Genomic_DNA"/>
</dbReference>
<dbReference type="SUPFAM" id="SSF46548">
    <property type="entry name" value="alpha-helical ferredoxin"/>
    <property type="match status" value="1"/>
</dbReference>
<dbReference type="Pfam" id="PF01512">
    <property type="entry name" value="Complex1_51K"/>
    <property type="match status" value="1"/>
</dbReference>
<gene>
    <name evidence="8" type="primary">rnfC</name>
    <name evidence="10" type="ORF">DRJ00_04440</name>
</gene>
<dbReference type="InterPro" id="IPR017896">
    <property type="entry name" value="4Fe4S_Fe-S-bd"/>
</dbReference>
<keyword evidence="2 8" id="KW-0004">4Fe-4S</keyword>
<keyword evidence="6 8" id="KW-0408">Iron</keyword>
<keyword evidence="8" id="KW-1003">Cell membrane</keyword>
<evidence type="ECO:0000313" key="11">
    <source>
        <dbReference type="Proteomes" id="UP000279422"/>
    </source>
</evidence>
<dbReference type="NCBIfam" id="NF003454">
    <property type="entry name" value="PRK05035.1"/>
    <property type="match status" value="1"/>
</dbReference>
<dbReference type="PANTHER" id="PTHR43034">
    <property type="entry name" value="ION-TRANSLOCATING OXIDOREDUCTASE COMPLEX SUBUNIT C"/>
    <property type="match status" value="1"/>
</dbReference>
<feature type="binding site" evidence="8">
    <location>
        <position position="407"/>
    </location>
    <ligand>
        <name>[4Fe-4S] cluster</name>
        <dbReference type="ChEBI" id="CHEBI:49883"/>
        <label>2</label>
    </ligand>
</feature>
<feature type="domain" description="4Fe-4S ferredoxin-type" evidence="9">
    <location>
        <begin position="356"/>
        <end position="385"/>
    </location>
</feature>
<organism evidence="10 11">
    <name type="scientific">Aerophobetes bacterium</name>
    <dbReference type="NCBI Taxonomy" id="2030807"/>
    <lineage>
        <taxon>Bacteria</taxon>
        <taxon>Candidatus Aerophobota</taxon>
    </lineage>
</organism>
<dbReference type="Gene3D" id="3.10.20.600">
    <property type="match status" value="1"/>
</dbReference>
<evidence type="ECO:0000256" key="7">
    <source>
        <dbReference type="ARBA" id="ARBA00023014"/>
    </source>
</evidence>
<dbReference type="PROSITE" id="PS00198">
    <property type="entry name" value="4FE4S_FER_1"/>
    <property type="match status" value="1"/>
</dbReference>
<dbReference type="GO" id="GO:0009055">
    <property type="term" value="F:electron transfer activity"/>
    <property type="evidence" value="ECO:0007669"/>
    <property type="project" value="InterPro"/>
</dbReference>
<keyword evidence="4 8" id="KW-0677">Repeat</keyword>
<dbReference type="PANTHER" id="PTHR43034:SF2">
    <property type="entry name" value="ION-TRANSLOCATING OXIDOREDUCTASE COMPLEX SUBUNIT C"/>
    <property type="match status" value="1"/>
</dbReference>
<feature type="binding site" evidence="8">
    <location>
        <position position="410"/>
    </location>
    <ligand>
        <name>[4Fe-4S] cluster</name>
        <dbReference type="ChEBI" id="CHEBI:49883"/>
        <label>2</label>
    </ligand>
</feature>
<dbReference type="InterPro" id="IPR026902">
    <property type="entry name" value="RnfC_N"/>
</dbReference>
<dbReference type="InterPro" id="IPR017900">
    <property type="entry name" value="4Fe4S_Fe_S_CS"/>
</dbReference>
<feature type="binding site" evidence="8">
    <location>
        <position position="375"/>
    </location>
    <ligand>
        <name>[4Fe-4S] cluster</name>
        <dbReference type="ChEBI" id="CHEBI:49883"/>
        <label>2</label>
    </ligand>
</feature>
<dbReference type="AlphaFoldDB" id="A0A497E498"/>
<keyword evidence="7 8" id="KW-0411">Iron-sulfur</keyword>
<comment type="subcellular location">
    <subcellularLocation>
        <location evidence="8">Cell membrane</location>
        <topology evidence="8">Peripheral membrane protein</topology>
    </subcellularLocation>
</comment>